<dbReference type="Proteomes" id="UP000031727">
    <property type="component" value="Segment"/>
</dbReference>
<gene>
    <name evidence="2" type="ORF">JWX_00029</name>
</gene>
<evidence type="ECO:0000313" key="3">
    <source>
        <dbReference type="Proteomes" id="UP000031727"/>
    </source>
</evidence>
<dbReference type="KEGG" id="vg:26623438"/>
<dbReference type="GeneID" id="26623438"/>
<dbReference type="RefSeq" id="YP_009196214.1">
    <property type="nucleotide sequence ID" value="NC_028768.1"/>
</dbReference>
<reference evidence="2 3" key="1">
    <citation type="submission" date="2014-11" db="EMBL/GenBank/DDBJ databases">
        <title>Characterization and genome comparisons of three Achromobacter phages of the Siphoviridae family.</title>
        <authorList>
            <person name="Dreiseikelmann B."/>
            <person name="Bunk B."/>
            <person name="Rohde M."/>
            <person name="Wittmann J."/>
        </authorList>
    </citation>
    <scope>NUCLEOTIDE SEQUENCE [LARGE SCALE GENOMIC DNA]</scope>
</reference>
<proteinExistence type="predicted"/>
<protein>
    <submittedName>
        <fullName evidence="2">Uncharacterized protein</fullName>
    </submittedName>
</protein>
<dbReference type="EMBL" id="KP202969">
    <property type="protein sequence ID" value="AJD82795.1"/>
    <property type="molecule type" value="Genomic_DNA"/>
</dbReference>
<feature type="region of interest" description="Disordered" evidence="1">
    <location>
        <begin position="26"/>
        <end position="49"/>
    </location>
</feature>
<accession>A0A0B5A517</accession>
<sequence>MIGLRSKNDAGTFQVDPSYSNLVARGPRTNWGKMSPGNPFTQNSPPPAGTTARSLIVSDNLFDSPYFGWNWGYCYLFQSPTEAGHQAISGVPGLRVRNENTGAIVWQHNLRILKVTDAVYGATNGWARSYPAGRIYRIAPISWGGLSIIIDRGDAGMGDGSRLYESRWRSCYWNINGTTVSVEQRDDYDPILWDGPGGMAGTVGQSPHISFLVIDVTDL</sequence>
<keyword evidence="3" id="KW-1185">Reference proteome</keyword>
<evidence type="ECO:0000256" key="1">
    <source>
        <dbReference type="SAM" id="MobiDB-lite"/>
    </source>
</evidence>
<organism evidence="2 3">
    <name type="scientific">Achromobacter phage JWX</name>
    <dbReference type="NCBI Taxonomy" id="1589746"/>
    <lineage>
        <taxon>Viruses</taxon>
        <taxon>Duplodnaviria</taxon>
        <taxon>Heunggongvirae</taxon>
        <taxon>Uroviricota</taxon>
        <taxon>Caudoviricetes</taxon>
        <taxon>Steinhofvirus</taxon>
        <taxon>Steinhofvirus JWX</taxon>
    </lineage>
</organism>
<evidence type="ECO:0000313" key="2">
    <source>
        <dbReference type="EMBL" id="AJD82795.1"/>
    </source>
</evidence>
<name>A0A0B5A517_9CAUD</name>